<dbReference type="Gene3D" id="2.60.40.630">
    <property type="entry name" value="STAT transcription factor, DNA-binding domain"/>
    <property type="match status" value="1"/>
</dbReference>
<dbReference type="SUPFAM" id="SSF49417">
    <property type="entry name" value="p53-like transcription factors"/>
    <property type="match status" value="1"/>
</dbReference>
<keyword evidence="12" id="KW-1185">Reference proteome</keyword>
<feature type="region of interest" description="Disordered" evidence="10">
    <location>
        <begin position="602"/>
        <end position="625"/>
    </location>
</feature>
<evidence type="ECO:0000313" key="11">
    <source>
        <dbReference type="EMBL" id="WAR30243.1"/>
    </source>
</evidence>
<dbReference type="EMBL" id="CP111028">
    <property type="protein sequence ID" value="WAR30243.1"/>
    <property type="molecule type" value="Genomic_DNA"/>
</dbReference>
<protein>
    <submittedName>
        <fullName evidence="11">STA5B-like protein</fullName>
    </submittedName>
</protein>
<keyword evidence="6" id="KW-0805">Transcription regulation</keyword>
<comment type="subcellular location">
    <subcellularLocation>
        <location evidence="2">Cytoplasm</location>
    </subcellularLocation>
    <subcellularLocation>
        <location evidence="1">Nucleus</location>
    </subcellularLocation>
</comment>
<keyword evidence="7" id="KW-0238">DNA-binding</keyword>
<reference evidence="11" key="1">
    <citation type="submission" date="2022-11" db="EMBL/GenBank/DDBJ databases">
        <title>Centuries of genome instability and evolution in soft-shell clam transmissible cancer (bioRxiv).</title>
        <authorList>
            <person name="Hart S.F.M."/>
            <person name="Yonemitsu M.A."/>
            <person name="Giersch R.M."/>
            <person name="Beal B.F."/>
            <person name="Arriagada G."/>
            <person name="Davis B.W."/>
            <person name="Ostrander E.A."/>
            <person name="Goff S.P."/>
            <person name="Metzger M.J."/>
        </authorList>
    </citation>
    <scope>NUCLEOTIDE SEQUENCE</scope>
    <source>
        <strain evidence="11">MELC-2E11</strain>
        <tissue evidence="11">Siphon/mantle</tissue>
    </source>
</reference>
<evidence type="ECO:0000256" key="5">
    <source>
        <dbReference type="ARBA" id="ARBA00022999"/>
    </source>
</evidence>
<feature type="compositionally biased region" description="Polar residues" evidence="10">
    <location>
        <begin position="705"/>
        <end position="722"/>
    </location>
</feature>
<evidence type="ECO:0000256" key="9">
    <source>
        <dbReference type="ARBA" id="ARBA00023242"/>
    </source>
</evidence>
<dbReference type="Gene3D" id="1.10.238.10">
    <property type="entry name" value="EF-hand"/>
    <property type="match status" value="1"/>
</dbReference>
<evidence type="ECO:0000256" key="3">
    <source>
        <dbReference type="ARBA" id="ARBA00022490"/>
    </source>
</evidence>
<evidence type="ECO:0000256" key="4">
    <source>
        <dbReference type="ARBA" id="ARBA00022553"/>
    </source>
</evidence>
<evidence type="ECO:0000256" key="8">
    <source>
        <dbReference type="ARBA" id="ARBA00023163"/>
    </source>
</evidence>
<dbReference type="Proteomes" id="UP001164746">
    <property type="component" value="Chromosome 17"/>
</dbReference>
<dbReference type="PANTHER" id="PTHR11801">
    <property type="entry name" value="SIGNAL TRANSDUCER AND ACTIVATOR OF TRANSCRIPTION"/>
    <property type="match status" value="1"/>
</dbReference>
<evidence type="ECO:0000256" key="1">
    <source>
        <dbReference type="ARBA" id="ARBA00004123"/>
    </source>
</evidence>
<evidence type="ECO:0000256" key="6">
    <source>
        <dbReference type="ARBA" id="ARBA00023015"/>
    </source>
</evidence>
<accession>A0ABY7G740</accession>
<dbReference type="InterPro" id="IPR012345">
    <property type="entry name" value="STAT_TF_DNA-bd_N"/>
</dbReference>
<evidence type="ECO:0000313" key="12">
    <source>
        <dbReference type="Proteomes" id="UP001164746"/>
    </source>
</evidence>
<gene>
    <name evidence="11" type="ORF">MAR_032785</name>
</gene>
<evidence type="ECO:0000256" key="2">
    <source>
        <dbReference type="ARBA" id="ARBA00004496"/>
    </source>
</evidence>
<dbReference type="InterPro" id="IPR008967">
    <property type="entry name" value="p53-like_TF_DNA-bd_sf"/>
</dbReference>
<evidence type="ECO:0000256" key="7">
    <source>
        <dbReference type="ARBA" id="ARBA00023125"/>
    </source>
</evidence>
<organism evidence="11 12">
    <name type="scientific">Mya arenaria</name>
    <name type="common">Soft-shell clam</name>
    <dbReference type="NCBI Taxonomy" id="6604"/>
    <lineage>
        <taxon>Eukaryota</taxon>
        <taxon>Metazoa</taxon>
        <taxon>Spiralia</taxon>
        <taxon>Lophotrochozoa</taxon>
        <taxon>Mollusca</taxon>
        <taxon>Bivalvia</taxon>
        <taxon>Autobranchia</taxon>
        <taxon>Heteroconchia</taxon>
        <taxon>Euheterodonta</taxon>
        <taxon>Imparidentia</taxon>
        <taxon>Neoheterodontei</taxon>
        <taxon>Myida</taxon>
        <taxon>Myoidea</taxon>
        <taxon>Myidae</taxon>
        <taxon>Mya</taxon>
    </lineage>
</organism>
<keyword evidence="4" id="KW-0597">Phosphoprotein</keyword>
<evidence type="ECO:0000256" key="10">
    <source>
        <dbReference type="SAM" id="MobiDB-lite"/>
    </source>
</evidence>
<name>A0ABY7G740_MYAAR</name>
<keyword evidence="3" id="KW-0963">Cytoplasm</keyword>
<dbReference type="InterPro" id="IPR001217">
    <property type="entry name" value="STAT"/>
</dbReference>
<sequence>MTMCCSLLKQDRFAKMASPLETDVWGTNGKTGEKPVGMIAFMQKDPDLTYLSTEWDKLLKELEVDIFLRNDMDSWFQKCFKLYTCAKSRFQANKEKLSDEFVTEMKRKLELSRPGETANDNKGAVTNYLQRLRAFDQLKQKINDGTVVEMAVICIRREQDLIMALCPECGRLLGSIQEILPELTRTLNNQIEEWKQQFKLQYAELYADANVEPIAKRSSEIWGFLQELRAIVIEQLSRLVNENSISEIKQAIARTAYLLYDEDLNDCWNGRELDFEMVVGRRKDVNGKPSVRFTKENKGRFKATFNSLTVDKIKRPKSGKQVHEEKYRFVFVTKFDETLLLTVSLPLVIVTATNQQCHAMASIMWECFSTNVFQLPVCVPVELPWSTIAEMLNAKIRRLCPTRALTDDNIKHLKHRLIDKENSSFDGKTQNWKVTIDLPERDTPFLGKQPCPPDEDSKSLVFPFGTHEYQANTAKYPKLSIPSSLPPLIRFETISSALGNSPVPGSQCQSQQHIPRLPTLSKPFHMSNQNQNNMTSHQSSQAHAQGIRMLGPSVDTLHLDNKMTQAFSEEKPGPPIHQTETPFEHTPISLTEKTLYANIQEKQSESADAGSPMLVDESPVTSGVDTAEGFDRQMQSIASALFRLSVEKRTKVMQYVKTRDNTLLTSGQHSAVGNTVETAATGASFMSVQYANVSSCPDVQNTVTSTAVTGTNDSGNSTSEPEISSGELERANNSGNILPEFWDQQQITDI</sequence>
<keyword evidence="5" id="KW-0727">SH2 domain</keyword>
<keyword evidence="9" id="KW-0539">Nucleus</keyword>
<proteinExistence type="predicted"/>
<keyword evidence="8" id="KW-0804">Transcription</keyword>
<feature type="region of interest" description="Disordered" evidence="10">
    <location>
        <begin position="705"/>
        <end position="737"/>
    </location>
</feature>